<sequence length="416" mass="46909">MSTEMQTVTNVNTGSDTVRFNRTNINNNDFVLTPNITPINTAMLSSSLHVFQHDLSRRNLPNPSNWVQTSGIYSRQPQANAGIHPGQPQANAGIHPGQPQVNVGIYLRQPQVNSGMYPRQPQVNPGIYPGQAEAPAPKRRKQSQAKDQTKKAKRTRTAYTSAQLMALEKEFAKLQYLCRQKRIELANALSLTERQVKIWFQNRRMKEKKQSKTNKQTHPKNISRIENGQGPSECSETNQVRNILYSNQINPQQSNTQAMPSYMYQGSYLYMNEMYEPSPHVIRYQLNPIYQIANQSTQQIATQYLQELDCNQYNTQVSSSSFYPNTFAPQTITLASQSSSSPPQPMSSHDGGNNAEVCNASYESNENSNAQFHPENFNSNWNFDSNLPPLQEIPQSFIEDVIGPIDISGPASYVNL</sequence>
<dbReference type="PROSITE" id="PS00027">
    <property type="entry name" value="HOMEOBOX_1"/>
    <property type="match status" value="1"/>
</dbReference>
<evidence type="ECO:0000259" key="8">
    <source>
        <dbReference type="PROSITE" id="PS50071"/>
    </source>
</evidence>
<feature type="domain" description="Homeobox" evidence="8">
    <location>
        <begin position="150"/>
        <end position="210"/>
    </location>
</feature>
<organism evidence="9 10">
    <name type="scientific">Melipona bicolor</name>
    <dbReference type="NCBI Taxonomy" id="60889"/>
    <lineage>
        <taxon>Eukaryota</taxon>
        <taxon>Metazoa</taxon>
        <taxon>Ecdysozoa</taxon>
        <taxon>Arthropoda</taxon>
        <taxon>Hexapoda</taxon>
        <taxon>Insecta</taxon>
        <taxon>Pterygota</taxon>
        <taxon>Neoptera</taxon>
        <taxon>Endopterygota</taxon>
        <taxon>Hymenoptera</taxon>
        <taxon>Apocrita</taxon>
        <taxon>Aculeata</taxon>
        <taxon>Apoidea</taxon>
        <taxon>Anthophila</taxon>
        <taxon>Apidae</taxon>
        <taxon>Melipona</taxon>
    </lineage>
</organism>
<dbReference type="InterPro" id="IPR001356">
    <property type="entry name" value="HD"/>
</dbReference>
<keyword evidence="3 5" id="KW-0371">Homeobox</keyword>
<feature type="compositionally biased region" description="Basic residues" evidence="7">
    <location>
        <begin position="207"/>
        <end position="218"/>
    </location>
</feature>
<feature type="region of interest" description="Disordered" evidence="7">
    <location>
        <begin position="334"/>
        <end position="359"/>
    </location>
</feature>
<evidence type="ECO:0000256" key="2">
    <source>
        <dbReference type="ARBA" id="ARBA00023125"/>
    </source>
</evidence>
<dbReference type="AlphaFoldDB" id="A0AA40KQL5"/>
<evidence type="ECO:0000256" key="3">
    <source>
        <dbReference type="ARBA" id="ARBA00023155"/>
    </source>
</evidence>
<dbReference type="InterPro" id="IPR017970">
    <property type="entry name" value="Homeobox_CS"/>
</dbReference>
<dbReference type="Gene3D" id="1.10.10.60">
    <property type="entry name" value="Homeodomain-like"/>
    <property type="match status" value="1"/>
</dbReference>
<dbReference type="Pfam" id="PF00046">
    <property type="entry name" value="Homeodomain"/>
    <property type="match status" value="1"/>
</dbReference>
<keyword evidence="2 5" id="KW-0238">DNA-binding</keyword>
<dbReference type="SMART" id="SM00389">
    <property type="entry name" value="HOX"/>
    <property type="match status" value="1"/>
</dbReference>
<evidence type="ECO:0000256" key="6">
    <source>
        <dbReference type="RuleBase" id="RU000682"/>
    </source>
</evidence>
<dbReference type="Proteomes" id="UP001177670">
    <property type="component" value="Unassembled WGS sequence"/>
</dbReference>
<dbReference type="SUPFAM" id="SSF46689">
    <property type="entry name" value="Homeodomain-like"/>
    <property type="match status" value="1"/>
</dbReference>
<gene>
    <name evidence="9" type="ORF">K0M31_020247</name>
</gene>
<dbReference type="GO" id="GO:0005634">
    <property type="term" value="C:nucleus"/>
    <property type="evidence" value="ECO:0007669"/>
    <property type="project" value="UniProtKB-SubCell"/>
</dbReference>
<comment type="subcellular location">
    <subcellularLocation>
        <location evidence="1 5 6">Nucleus</location>
    </subcellularLocation>
</comment>
<dbReference type="PRINTS" id="PR00024">
    <property type="entry name" value="HOMEOBOX"/>
</dbReference>
<feature type="compositionally biased region" description="Polar residues" evidence="7">
    <location>
        <begin position="219"/>
        <end position="233"/>
    </location>
</feature>
<evidence type="ECO:0000256" key="1">
    <source>
        <dbReference type="ARBA" id="ARBA00004123"/>
    </source>
</evidence>
<dbReference type="InterPro" id="IPR020479">
    <property type="entry name" value="HD_metazoa"/>
</dbReference>
<dbReference type="GO" id="GO:0045944">
    <property type="term" value="P:positive regulation of transcription by RNA polymerase II"/>
    <property type="evidence" value="ECO:0007669"/>
    <property type="project" value="UniProtKB-ARBA"/>
</dbReference>
<dbReference type="PANTHER" id="PTHR45664:SF12">
    <property type="entry name" value="PANCREAS_DUODENUM HOMEOBOX PROTEIN 1"/>
    <property type="match status" value="1"/>
</dbReference>
<accession>A0AA40KQL5</accession>
<dbReference type="GO" id="GO:0000981">
    <property type="term" value="F:DNA-binding transcription factor activity, RNA polymerase II-specific"/>
    <property type="evidence" value="ECO:0007669"/>
    <property type="project" value="InterPro"/>
</dbReference>
<dbReference type="PANTHER" id="PTHR45664">
    <property type="entry name" value="PROTEIN ZERKNUELLT 1-RELATED"/>
    <property type="match status" value="1"/>
</dbReference>
<name>A0AA40KQL5_9HYME</name>
<evidence type="ECO:0000256" key="4">
    <source>
        <dbReference type="ARBA" id="ARBA00023242"/>
    </source>
</evidence>
<proteinExistence type="predicted"/>
<dbReference type="GO" id="GO:0000978">
    <property type="term" value="F:RNA polymerase II cis-regulatory region sequence-specific DNA binding"/>
    <property type="evidence" value="ECO:0007669"/>
    <property type="project" value="TreeGrafter"/>
</dbReference>
<evidence type="ECO:0000313" key="10">
    <source>
        <dbReference type="Proteomes" id="UP001177670"/>
    </source>
</evidence>
<protein>
    <recommendedName>
        <fullName evidence="8">Homeobox domain-containing protein</fullName>
    </recommendedName>
</protein>
<dbReference type="PROSITE" id="PS50071">
    <property type="entry name" value="HOMEOBOX_2"/>
    <property type="match status" value="1"/>
</dbReference>
<evidence type="ECO:0000256" key="7">
    <source>
        <dbReference type="SAM" id="MobiDB-lite"/>
    </source>
</evidence>
<evidence type="ECO:0000313" key="9">
    <source>
        <dbReference type="EMBL" id="KAK1129117.1"/>
    </source>
</evidence>
<feature type="region of interest" description="Disordered" evidence="7">
    <location>
        <begin position="207"/>
        <end position="233"/>
    </location>
</feature>
<comment type="caution">
    <text evidence="9">The sequence shown here is derived from an EMBL/GenBank/DDBJ whole genome shotgun (WGS) entry which is preliminary data.</text>
</comment>
<dbReference type="CDD" id="cd00086">
    <property type="entry name" value="homeodomain"/>
    <property type="match status" value="1"/>
</dbReference>
<feature type="region of interest" description="Disordered" evidence="7">
    <location>
        <begin position="113"/>
        <end position="157"/>
    </location>
</feature>
<reference evidence="9" key="1">
    <citation type="submission" date="2021-10" db="EMBL/GenBank/DDBJ databases">
        <title>Melipona bicolor Genome sequencing and assembly.</title>
        <authorList>
            <person name="Araujo N.S."/>
            <person name="Arias M.C."/>
        </authorList>
    </citation>
    <scope>NUCLEOTIDE SEQUENCE</scope>
    <source>
        <strain evidence="9">USP_2M_L1-L4_2017</strain>
        <tissue evidence="9">Whole body</tissue>
    </source>
</reference>
<dbReference type="EMBL" id="JAHYIQ010000009">
    <property type="protein sequence ID" value="KAK1129117.1"/>
    <property type="molecule type" value="Genomic_DNA"/>
</dbReference>
<feature type="DNA-binding region" description="Homeobox" evidence="5">
    <location>
        <begin position="152"/>
        <end position="211"/>
    </location>
</feature>
<evidence type="ECO:0000256" key="5">
    <source>
        <dbReference type="PROSITE-ProRule" id="PRU00108"/>
    </source>
</evidence>
<dbReference type="InterPro" id="IPR009057">
    <property type="entry name" value="Homeodomain-like_sf"/>
</dbReference>
<keyword evidence="4 5" id="KW-0539">Nucleus</keyword>
<keyword evidence="10" id="KW-1185">Reference proteome</keyword>